<proteinExistence type="inferred from homology"/>
<dbReference type="Gramene" id="ONIVA06G06370.1">
    <property type="protein sequence ID" value="ONIVA06G06370.1"/>
    <property type="gene ID" value="ONIVA06G06370"/>
</dbReference>
<feature type="compositionally biased region" description="Basic and acidic residues" evidence="2">
    <location>
        <begin position="271"/>
        <end position="288"/>
    </location>
</feature>
<dbReference type="InterPro" id="IPR005516">
    <property type="entry name" value="Remorin_C"/>
</dbReference>
<feature type="region of interest" description="Disordered" evidence="2">
    <location>
        <begin position="256"/>
        <end position="288"/>
    </location>
</feature>
<dbReference type="EnsemblPlants" id="ONIVA06G06370.1">
    <property type="protein sequence ID" value="ONIVA06G06370.1"/>
    <property type="gene ID" value="ONIVA06G06370"/>
</dbReference>
<dbReference type="HOGENOM" id="CLU_053612_1_0_1"/>
<accession>A0A0E0HLW0</accession>
<sequence length="313" mass="33445">MHAPPFPNLLPPNPLPLLCFHSSPPPRTPRPWPPPPSDPIDTDQPVAMLGSDQLEHRPAPSAPRAEPDDVADDVEVEAFRDIHPEPSPPHLPPPPLRQPSWDAASHRSLSSSGAGGGGGGGGDVELFATMSREFTAMVAAGSSSAPSPDVPGDAPAASADLNLLQLARIGENEPAAEANALAIVPAAADSGPAPVEQVKKEEVEAKVAAWQAEEVAKINNKFKREEVVINGWESQQIDKATAWLAKIERKLEEERAKATEKARNEAAAARRKAEERRASAEARRGRKTAEVLDRANFCKAAGRVPSKRSFFSF</sequence>
<feature type="compositionally biased region" description="Gly residues" evidence="2">
    <location>
        <begin position="113"/>
        <end position="123"/>
    </location>
</feature>
<feature type="domain" description="Remorin C-terminal" evidence="3">
    <location>
        <begin position="201"/>
        <end position="307"/>
    </location>
</feature>
<dbReference type="PANTHER" id="PTHR31471">
    <property type="entry name" value="OS02G0116800 PROTEIN"/>
    <property type="match status" value="1"/>
</dbReference>
<feature type="compositionally biased region" description="Pro residues" evidence="2">
    <location>
        <begin position="1"/>
        <end position="15"/>
    </location>
</feature>
<dbReference type="eggNOG" id="ENOG502QTT4">
    <property type="taxonomic scope" value="Eukaryota"/>
</dbReference>
<reference evidence="4" key="2">
    <citation type="submission" date="2018-04" db="EMBL/GenBank/DDBJ databases">
        <title>OnivRS2 (Oryza nivara Reference Sequence Version 2).</title>
        <authorList>
            <person name="Zhang J."/>
            <person name="Kudrna D."/>
            <person name="Lee S."/>
            <person name="Talag J."/>
            <person name="Rajasekar S."/>
            <person name="Welchert J."/>
            <person name="Hsing Y.-I."/>
            <person name="Wing R.A."/>
        </authorList>
    </citation>
    <scope>NUCLEOTIDE SEQUENCE [LARGE SCALE GENOMIC DNA]</scope>
    <source>
        <strain evidence="4">SL10</strain>
    </source>
</reference>
<dbReference type="Pfam" id="PF03763">
    <property type="entry name" value="Remorin_C"/>
    <property type="match status" value="1"/>
</dbReference>
<organism evidence="4">
    <name type="scientific">Oryza nivara</name>
    <name type="common">Indian wild rice</name>
    <name type="synonym">Oryza sativa f. spontanea</name>
    <dbReference type="NCBI Taxonomy" id="4536"/>
    <lineage>
        <taxon>Eukaryota</taxon>
        <taxon>Viridiplantae</taxon>
        <taxon>Streptophyta</taxon>
        <taxon>Embryophyta</taxon>
        <taxon>Tracheophyta</taxon>
        <taxon>Spermatophyta</taxon>
        <taxon>Magnoliopsida</taxon>
        <taxon>Liliopsida</taxon>
        <taxon>Poales</taxon>
        <taxon>Poaceae</taxon>
        <taxon>BOP clade</taxon>
        <taxon>Oryzoideae</taxon>
        <taxon>Oryzeae</taxon>
        <taxon>Oryzinae</taxon>
        <taxon>Oryza</taxon>
    </lineage>
</organism>
<dbReference type="Proteomes" id="UP000006591">
    <property type="component" value="Chromosome 6"/>
</dbReference>
<evidence type="ECO:0000256" key="2">
    <source>
        <dbReference type="SAM" id="MobiDB-lite"/>
    </source>
</evidence>
<evidence type="ECO:0000313" key="4">
    <source>
        <dbReference type="EnsemblPlants" id="ONIVA06G06370.1"/>
    </source>
</evidence>
<dbReference type="PANTHER" id="PTHR31471:SF11">
    <property type="entry name" value="OS07G0208600 PROTEIN"/>
    <property type="match status" value="1"/>
</dbReference>
<dbReference type="AlphaFoldDB" id="A0A0E0HLW0"/>
<evidence type="ECO:0000259" key="3">
    <source>
        <dbReference type="Pfam" id="PF03763"/>
    </source>
</evidence>
<dbReference type="STRING" id="4536.A0A0E0HLW0"/>
<protein>
    <recommendedName>
        <fullName evidence="3">Remorin C-terminal domain-containing protein</fullName>
    </recommendedName>
</protein>
<evidence type="ECO:0000256" key="1">
    <source>
        <dbReference type="ARBA" id="ARBA00005711"/>
    </source>
</evidence>
<feature type="region of interest" description="Disordered" evidence="2">
    <location>
        <begin position="1"/>
        <end position="126"/>
    </location>
</feature>
<dbReference type="OMA" id="WESQQID"/>
<reference evidence="4" key="1">
    <citation type="submission" date="2015-04" db="UniProtKB">
        <authorList>
            <consortium name="EnsemblPlants"/>
        </authorList>
    </citation>
    <scope>IDENTIFICATION</scope>
    <source>
        <strain evidence="4">SL10</strain>
    </source>
</reference>
<comment type="similarity">
    <text evidence="1">Belongs to the remorin family.</text>
</comment>
<name>A0A0E0HLW0_ORYNI</name>
<evidence type="ECO:0000313" key="5">
    <source>
        <dbReference type="Proteomes" id="UP000006591"/>
    </source>
</evidence>
<feature type="compositionally biased region" description="Pro residues" evidence="2">
    <location>
        <begin position="23"/>
        <end position="38"/>
    </location>
</feature>
<keyword evidence="5" id="KW-1185">Reference proteome</keyword>
<feature type="compositionally biased region" description="Pro residues" evidence="2">
    <location>
        <begin position="85"/>
        <end position="97"/>
    </location>
</feature>